<keyword evidence="3" id="KW-0238">DNA-binding</keyword>
<gene>
    <name evidence="6" type="ORF">OSO01_05640</name>
</gene>
<accession>A0A511ZEF1</accession>
<evidence type="ECO:0000256" key="1">
    <source>
        <dbReference type="ARBA" id="ARBA00010466"/>
    </source>
</evidence>
<evidence type="ECO:0000313" key="6">
    <source>
        <dbReference type="EMBL" id="GEN85825.1"/>
    </source>
</evidence>
<keyword evidence="7" id="KW-1185">Reference proteome</keyword>
<evidence type="ECO:0000256" key="3">
    <source>
        <dbReference type="ARBA" id="ARBA00023125"/>
    </source>
</evidence>
<evidence type="ECO:0000259" key="5">
    <source>
        <dbReference type="Pfam" id="PF04198"/>
    </source>
</evidence>
<dbReference type="Proteomes" id="UP000321558">
    <property type="component" value="Unassembled WGS sequence"/>
</dbReference>
<dbReference type="OrthoDB" id="58802at2"/>
<dbReference type="PANTHER" id="PTHR34294:SF1">
    <property type="entry name" value="TRANSCRIPTIONAL REGULATOR LSRR"/>
    <property type="match status" value="1"/>
</dbReference>
<dbReference type="SUPFAM" id="SSF100950">
    <property type="entry name" value="NagB/RpiA/CoA transferase-like"/>
    <property type="match status" value="1"/>
</dbReference>
<dbReference type="Gene3D" id="1.10.10.60">
    <property type="entry name" value="Homeodomain-like"/>
    <property type="match status" value="1"/>
</dbReference>
<dbReference type="InterPro" id="IPR007324">
    <property type="entry name" value="Sugar-bd_dom_put"/>
</dbReference>
<evidence type="ECO:0000256" key="2">
    <source>
        <dbReference type="ARBA" id="ARBA00023015"/>
    </source>
</evidence>
<keyword evidence="4" id="KW-0804">Transcription</keyword>
<name>A0A511ZEF1_9BACI</name>
<dbReference type="Pfam" id="PF04198">
    <property type="entry name" value="Sugar-bind"/>
    <property type="match status" value="1"/>
</dbReference>
<dbReference type="Gene3D" id="3.40.50.1360">
    <property type="match status" value="1"/>
</dbReference>
<feature type="domain" description="Sugar-binding" evidence="5">
    <location>
        <begin position="61"/>
        <end position="312"/>
    </location>
</feature>
<comment type="similarity">
    <text evidence="1">Belongs to the SorC transcriptional regulatory family.</text>
</comment>
<dbReference type="GO" id="GO:0030246">
    <property type="term" value="F:carbohydrate binding"/>
    <property type="evidence" value="ECO:0007669"/>
    <property type="project" value="InterPro"/>
</dbReference>
<reference evidence="6 7" key="1">
    <citation type="submission" date="2019-07" db="EMBL/GenBank/DDBJ databases">
        <title>Whole genome shotgun sequence of Oceanobacillus sojae NBRC 105379.</title>
        <authorList>
            <person name="Hosoyama A."/>
            <person name="Uohara A."/>
            <person name="Ohji S."/>
            <person name="Ichikawa N."/>
        </authorList>
    </citation>
    <scope>NUCLEOTIDE SEQUENCE [LARGE SCALE GENOMIC DNA]</scope>
    <source>
        <strain evidence="6 7">NBRC 105379</strain>
    </source>
</reference>
<protein>
    <submittedName>
        <fullName evidence="6">DeoR family transcriptional regulator</fullName>
    </submittedName>
</protein>
<keyword evidence="2" id="KW-0805">Transcription regulation</keyword>
<organism evidence="6 7">
    <name type="scientific">Oceanobacillus sojae</name>
    <dbReference type="NCBI Taxonomy" id="582851"/>
    <lineage>
        <taxon>Bacteria</taxon>
        <taxon>Bacillati</taxon>
        <taxon>Bacillota</taxon>
        <taxon>Bacilli</taxon>
        <taxon>Bacillales</taxon>
        <taxon>Bacillaceae</taxon>
        <taxon>Oceanobacillus</taxon>
    </lineage>
</organism>
<dbReference type="AlphaFoldDB" id="A0A511ZEF1"/>
<sequence length="313" mass="34516">MSYLDDRRLMIKIANMYYEAGETQSTIAQKIGVSRSLISKYLSKSKELGIVEIIIHDEEYHTVSSLETKLEKKYGLREVVCLPETEQGNIKAQLGAAASKYLLRMIRNNQVIGVSSGTTLYEVATAMTSSQYFSNVCFVPIVGGMGDERLDIHANHIVAKLAEALKANYHLLHAPVVVDSKETKEIILKQSSIKNTLEMGNQADVALVGIGGSPKHSTMVKSYKDYGIIDDLNEKEIAGDICYNFINDEGNLIENEWNEKTISADINKLKNIPLVIGVAAGEEKVRGIKAALCGELIHVLITDEITAKLLLEN</sequence>
<dbReference type="EMBL" id="BJYM01000002">
    <property type="protein sequence ID" value="GEN85825.1"/>
    <property type="molecule type" value="Genomic_DNA"/>
</dbReference>
<dbReference type="GO" id="GO:0003677">
    <property type="term" value="F:DNA binding"/>
    <property type="evidence" value="ECO:0007669"/>
    <property type="project" value="UniProtKB-KW"/>
</dbReference>
<proteinExistence type="inferred from homology"/>
<dbReference type="PANTHER" id="PTHR34294">
    <property type="entry name" value="TRANSCRIPTIONAL REGULATOR-RELATED"/>
    <property type="match status" value="1"/>
</dbReference>
<comment type="caution">
    <text evidence="6">The sequence shown here is derived from an EMBL/GenBank/DDBJ whole genome shotgun (WGS) entry which is preliminary data.</text>
</comment>
<dbReference type="InterPro" id="IPR051054">
    <property type="entry name" value="SorC_transcr_regulators"/>
</dbReference>
<dbReference type="InterPro" id="IPR037171">
    <property type="entry name" value="NagB/RpiA_transferase-like"/>
</dbReference>
<dbReference type="RefSeq" id="WP_147208418.1">
    <property type="nucleotide sequence ID" value="NZ_BJYM01000002.1"/>
</dbReference>
<evidence type="ECO:0000313" key="7">
    <source>
        <dbReference type="Proteomes" id="UP000321558"/>
    </source>
</evidence>
<evidence type="ECO:0000256" key="4">
    <source>
        <dbReference type="ARBA" id="ARBA00023163"/>
    </source>
</evidence>